<dbReference type="PRINTS" id="PR00455">
    <property type="entry name" value="HTHTETR"/>
</dbReference>
<reference evidence="4 5" key="1">
    <citation type="submission" date="2019-09" db="EMBL/GenBank/DDBJ databases">
        <title>Draft genome sequence of Bacillus sp. JC-7.</title>
        <authorList>
            <person name="Tanaka N."/>
            <person name="Shiwa Y."/>
            <person name="Fujita N."/>
            <person name="Tanasupawat S."/>
        </authorList>
    </citation>
    <scope>NUCLEOTIDE SEQUENCE [LARGE SCALE GENOMIC DNA]</scope>
    <source>
        <strain evidence="4 5">JC-7</strain>
    </source>
</reference>
<accession>A0A5J4JG31</accession>
<evidence type="ECO:0000313" key="5">
    <source>
        <dbReference type="Proteomes" id="UP000391919"/>
    </source>
</evidence>
<dbReference type="Gene3D" id="1.10.357.10">
    <property type="entry name" value="Tetracycline Repressor, domain 2"/>
    <property type="match status" value="1"/>
</dbReference>
<dbReference type="Proteomes" id="UP000391919">
    <property type="component" value="Unassembled WGS sequence"/>
</dbReference>
<dbReference type="SUPFAM" id="SSF48498">
    <property type="entry name" value="Tetracyclin repressor-like, C-terminal domain"/>
    <property type="match status" value="1"/>
</dbReference>
<evidence type="ECO:0000256" key="1">
    <source>
        <dbReference type="ARBA" id="ARBA00023125"/>
    </source>
</evidence>
<dbReference type="PANTHER" id="PTHR30055">
    <property type="entry name" value="HTH-TYPE TRANSCRIPTIONAL REGULATOR RUTR"/>
    <property type="match status" value="1"/>
</dbReference>
<dbReference type="InterPro" id="IPR001647">
    <property type="entry name" value="HTH_TetR"/>
</dbReference>
<dbReference type="GO" id="GO:0003700">
    <property type="term" value="F:DNA-binding transcription factor activity"/>
    <property type="evidence" value="ECO:0007669"/>
    <property type="project" value="TreeGrafter"/>
</dbReference>
<feature type="DNA-binding region" description="H-T-H motif" evidence="2">
    <location>
        <begin position="29"/>
        <end position="48"/>
    </location>
</feature>
<dbReference type="PROSITE" id="PS50977">
    <property type="entry name" value="HTH_TETR_2"/>
    <property type="match status" value="1"/>
</dbReference>
<dbReference type="Pfam" id="PF00440">
    <property type="entry name" value="TetR_N"/>
    <property type="match status" value="1"/>
</dbReference>
<dbReference type="AlphaFoldDB" id="A0A5J4JG31"/>
<protein>
    <submittedName>
        <fullName evidence="4">HTH-type transcriptional regulator YttP</fullName>
    </submittedName>
</protein>
<dbReference type="SUPFAM" id="SSF46689">
    <property type="entry name" value="Homeodomain-like"/>
    <property type="match status" value="1"/>
</dbReference>
<proteinExistence type="predicted"/>
<keyword evidence="1 2" id="KW-0238">DNA-binding</keyword>
<name>A0A5J4JG31_9BACI</name>
<sequence length="214" mass="24652">MDGNGAAAKEKILNTAISLFHTYGYRGTTIRAIASAAKVNSANISYYYNGKQGLLEACFIRFFEPYIACLEEVVQDAQNLPGEGLIRAIRRMLYFQSENHLLSRFVWREVTIDSQIVREITSTYLMKERYLLKKLAKAWFGLGMQGNKLNFMVIQLRSMIAMPYLNSQYIREVWGMQPEEPYFTEQYSRAITEWLGSLKQNGEGQPESLLLRLC</sequence>
<organism evidence="4 5">
    <name type="scientific">Weizmannia acidilactici</name>
    <dbReference type="NCBI Taxonomy" id="2607726"/>
    <lineage>
        <taxon>Bacteria</taxon>
        <taxon>Bacillati</taxon>
        <taxon>Bacillota</taxon>
        <taxon>Bacilli</taxon>
        <taxon>Bacillales</taxon>
        <taxon>Bacillaceae</taxon>
        <taxon>Heyndrickxia</taxon>
    </lineage>
</organism>
<dbReference type="GO" id="GO:0000976">
    <property type="term" value="F:transcription cis-regulatory region binding"/>
    <property type="evidence" value="ECO:0007669"/>
    <property type="project" value="TreeGrafter"/>
</dbReference>
<dbReference type="InterPro" id="IPR050109">
    <property type="entry name" value="HTH-type_TetR-like_transc_reg"/>
</dbReference>
<dbReference type="InterPro" id="IPR036271">
    <property type="entry name" value="Tet_transcr_reg_TetR-rel_C_sf"/>
</dbReference>
<dbReference type="EMBL" id="BKZQ01000006">
    <property type="protein sequence ID" value="GER69447.1"/>
    <property type="molecule type" value="Genomic_DNA"/>
</dbReference>
<comment type="caution">
    <text evidence="4">The sequence shown here is derived from an EMBL/GenBank/DDBJ whole genome shotgun (WGS) entry which is preliminary data.</text>
</comment>
<dbReference type="InterPro" id="IPR009057">
    <property type="entry name" value="Homeodomain-like_sf"/>
</dbReference>
<evidence type="ECO:0000256" key="2">
    <source>
        <dbReference type="PROSITE-ProRule" id="PRU00335"/>
    </source>
</evidence>
<dbReference type="NCBIfam" id="NF037937">
    <property type="entry name" value="septum_RefZ"/>
    <property type="match status" value="1"/>
</dbReference>
<dbReference type="RefSeq" id="WP_151679364.1">
    <property type="nucleotide sequence ID" value="NZ_BKZP01000007.1"/>
</dbReference>
<evidence type="ECO:0000313" key="4">
    <source>
        <dbReference type="EMBL" id="GER69447.1"/>
    </source>
</evidence>
<gene>
    <name evidence="4" type="primary">yttP</name>
    <name evidence="4" type="ORF">BpJC7_07500</name>
</gene>
<dbReference type="PANTHER" id="PTHR30055:SF199">
    <property type="entry name" value="HTH-TYPE TRANSCRIPTIONAL REGULATOR YTTP-RELATED"/>
    <property type="match status" value="1"/>
</dbReference>
<evidence type="ECO:0000259" key="3">
    <source>
        <dbReference type="PROSITE" id="PS50977"/>
    </source>
</evidence>
<feature type="domain" description="HTH tetR-type" evidence="3">
    <location>
        <begin position="6"/>
        <end position="66"/>
    </location>
</feature>
<keyword evidence="5" id="KW-1185">Reference proteome</keyword>